<reference evidence="5" key="2">
    <citation type="submission" date="2022-04" db="EMBL/GenBank/DDBJ databases">
        <authorList>
            <person name="Bromfield E.S.P."/>
            <person name="Cloutier S."/>
        </authorList>
    </citation>
    <scope>NUCLEOTIDE SEQUENCE</scope>
    <source>
        <strain evidence="5">1S5</strain>
    </source>
</reference>
<dbReference type="AlphaFoldDB" id="A0A8T5VC65"/>
<dbReference type="GO" id="GO:0005576">
    <property type="term" value="C:extracellular region"/>
    <property type="evidence" value="ECO:0007669"/>
    <property type="project" value="UniProtKB-SubCell"/>
</dbReference>
<dbReference type="InterPro" id="IPR019791">
    <property type="entry name" value="Haem_peroxidase_animal"/>
</dbReference>
<dbReference type="GO" id="GO:0006979">
    <property type="term" value="P:response to oxidative stress"/>
    <property type="evidence" value="ECO:0007669"/>
    <property type="project" value="InterPro"/>
</dbReference>
<feature type="compositionally biased region" description="Basic and acidic residues" evidence="4">
    <location>
        <begin position="1"/>
        <end position="20"/>
    </location>
</feature>
<dbReference type="Proteomes" id="UP000551709">
    <property type="component" value="Chromosome"/>
</dbReference>
<evidence type="ECO:0000256" key="4">
    <source>
        <dbReference type="SAM" id="MobiDB-lite"/>
    </source>
</evidence>
<dbReference type="Gene3D" id="1.10.640.10">
    <property type="entry name" value="Haem peroxidase domain superfamily, animal type"/>
    <property type="match status" value="1"/>
</dbReference>
<organism evidence="5 6">
    <name type="scientific">Bradyrhizobium barranii subsp. apii</name>
    <dbReference type="NCBI Taxonomy" id="2819348"/>
    <lineage>
        <taxon>Bacteria</taxon>
        <taxon>Pseudomonadati</taxon>
        <taxon>Pseudomonadota</taxon>
        <taxon>Alphaproteobacteria</taxon>
        <taxon>Hyphomicrobiales</taxon>
        <taxon>Nitrobacteraceae</taxon>
        <taxon>Bradyrhizobium</taxon>
        <taxon>Bradyrhizobium barranii</taxon>
    </lineage>
</organism>
<evidence type="ECO:0000256" key="1">
    <source>
        <dbReference type="ARBA" id="ARBA00004613"/>
    </source>
</evidence>
<dbReference type="GO" id="GO:0020037">
    <property type="term" value="F:heme binding"/>
    <property type="evidence" value="ECO:0007669"/>
    <property type="project" value="InterPro"/>
</dbReference>
<dbReference type="PROSITE" id="PS50292">
    <property type="entry name" value="PEROXIDASE_3"/>
    <property type="match status" value="1"/>
</dbReference>
<evidence type="ECO:0000256" key="2">
    <source>
        <dbReference type="ARBA" id="ARBA00022525"/>
    </source>
</evidence>
<evidence type="ECO:0000313" key="5">
    <source>
        <dbReference type="EMBL" id="UPT86552.1"/>
    </source>
</evidence>
<dbReference type="RefSeq" id="WP_166079310.1">
    <property type="nucleotide sequence ID" value="NZ_CP096255.1"/>
</dbReference>
<keyword evidence="5" id="KW-0560">Oxidoreductase</keyword>
<dbReference type="CDD" id="cd09819">
    <property type="entry name" value="An_peroxidase_bacterial_1"/>
    <property type="match status" value="1"/>
</dbReference>
<sequence>MQDITKQDVAESRAQAEKLLDAQAEQSKAKRPQGHGRSERGLDAVAYQPEGFGRFGRMFPELARARFGDTLPQEQAIMNAIADTMIKRGDTGAPITEEEPADENPKIKAGYTYFGQFIDHDITFDPASDLDRDNDPNATQDFRTARLDLDSIYGRGPADQPYLYNPDLTIKLGFDKTPAYLKGKKKLFDVQRAPRDESGEVDDEHQDCPRAIIGDKRNDENNIVVQIHQLWQRFHNKIMLDLARPSTEPGNERPGITGLAAFNTAQRKVRWHYQWVVLHDFVRRIVGDKMFHAVYNGGKPKLHFYKPEDAQYPFMPVEFSVAAYRFGHSMVRPSYSLSAEIPHQRAPKNKLDRLPIFKPDFSCDDVRSLNGFRPLPPGWGIDWSFFLPDVASDLPEPTAELPFDQFVRPQPAYRIDTMLVDPLSMLPDLRNEKRPDRKSLPSLNLQRGIALGLPSGQAVARRMGLKPLTDEQLWIDQGNLDDDAAKARRDMFTENAAQLHENAPLWYYILREAELADAVKTDFEDEDEKPTSQVLGGSRLGDVGGRIVAEVLIGLVVADNQSYLVQDPNWRPTVKDMSYQGTRFELSDVVNYVDS</sequence>
<keyword evidence="3" id="KW-0325">Glycoprotein</keyword>
<proteinExistence type="predicted"/>
<dbReference type="InterPro" id="IPR010255">
    <property type="entry name" value="Haem_peroxidase_sf"/>
</dbReference>
<dbReference type="Pfam" id="PF03098">
    <property type="entry name" value="An_peroxidase"/>
    <property type="match status" value="1"/>
</dbReference>
<dbReference type="GO" id="GO:0004601">
    <property type="term" value="F:peroxidase activity"/>
    <property type="evidence" value="ECO:0007669"/>
    <property type="project" value="UniProtKB-KW"/>
</dbReference>
<evidence type="ECO:0000313" key="6">
    <source>
        <dbReference type="Proteomes" id="UP000551709"/>
    </source>
</evidence>
<keyword evidence="5" id="KW-0575">Peroxidase</keyword>
<feature type="region of interest" description="Disordered" evidence="4">
    <location>
        <begin position="1"/>
        <end position="40"/>
    </location>
</feature>
<evidence type="ECO:0000256" key="3">
    <source>
        <dbReference type="ARBA" id="ARBA00023180"/>
    </source>
</evidence>
<gene>
    <name evidence="5" type="ORF">HAP41_0000040940</name>
</gene>
<accession>A0A8T5VC65</accession>
<dbReference type="PANTHER" id="PTHR11475:SF4">
    <property type="entry name" value="CHORION PEROXIDASE"/>
    <property type="match status" value="1"/>
</dbReference>
<reference evidence="5" key="1">
    <citation type="journal article" date="2017" name="Syst. Appl. Microbiol.">
        <title>Soybeans inoculated with root zone soils of Canadian native legumes harbour diverse and novel Bradyrhizobium spp. that possess agricultural potential.</title>
        <authorList>
            <person name="Bromfield E.S.P."/>
            <person name="Cloutier S."/>
            <person name="Tambong J.T."/>
            <person name="Tran Thi T.V."/>
        </authorList>
    </citation>
    <scope>NUCLEOTIDE SEQUENCE</scope>
    <source>
        <strain evidence="5">1S5</strain>
    </source>
</reference>
<name>A0A8T5VC65_9BRAD</name>
<comment type="subcellular location">
    <subcellularLocation>
        <location evidence="1">Secreted</location>
    </subcellularLocation>
</comment>
<dbReference type="EMBL" id="CP096255">
    <property type="protein sequence ID" value="UPT86552.1"/>
    <property type="molecule type" value="Genomic_DNA"/>
</dbReference>
<dbReference type="InterPro" id="IPR037120">
    <property type="entry name" value="Haem_peroxidase_sf_animal"/>
</dbReference>
<dbReference type="PANTHER" id="PTHR11475">
    <property type="entry name" value="OXIDASE/PEROXIDASE"/>
    <property type="match status" value="1"/>
</dbReference>
<protein>
    <submittedName>
        <fullName evidence="5">Heme peroxidase family protein</fullName>
    </submittedName>
</protein>
<keyword evidence="2" id="KW-0964">Secreted</keyword>
<dbReference type="SUPFAM" id="SSF48113">
    <property type="entry name" value="Heme-dependent peroxidases"/>
    <property type="match status" value="1"/>
</dbReference>